<accession>A0AAW7T2X6</accession>
<evidence type="ECO:0000313" key="2">
    <source>
        <dbReference type="Proteomes" id="UP001171620"/>
    </source>
</evidence>
<evidence type="ECO:0000313" key="1">
    <source>
        <dbReference type="EMBL" id="MDN7797151.1"/>
    </source>
</evidence>
<proteinExistence type="predicted"/>
<dbReference type="Proteomes" id="UP001171620">
    <property type="component" value="Unassembled WGS sequence"/>
</dbReference>
<name>A0AAW7T2X6_BURVI</name>
<sequence length="79" mass="8607">MGSCCFARHENCPDILQAVPMRLPEVSQLVFAIDQLDAVRKPMVDMLGVIVMKSIPAEISGMNAMQNGLLDSGAFRVTQ</sequence>
<reference evidence="1" key="1">
    <citation type="submission" date="2023-07" db="EMBL/GenBank/DDBJ databases">
        <title>A collection of bacterial strains from the Burkholderia cepacia Research Laboratory and Repository.</title>
        <authorList>
            <person name="Lipuma J."/>
            <person name="Spilker T."/>
            <person name="Caverly L."/>
        </authorList>
    </citation>
    <scope>NUCLEOTIDE SEQUENCE</scope>
    <source>
        <strain evidence="1">AU44268</strain>
    </source>
</reference>
<protein>
    <submittedName>
        <fullName evidence="1">Uncharacterized protein</fullName>
    </submittedName>
</protein>
<dbReference type="AlphaFoldDB" id="A0AAW7T2X6"/>
<comment type="caution">
    <text evidence="1">The sequence shown here is derived from an EMBL/GenBank/DDBJ whole genome shotgun (WGS) entry which is preliminary data.</text>
</comment>
<organism evidence="1 2">
    <name type="scientific">Burkholderia vietnamiensis</name>
    <dbReference type="NCBI Taxonomy" id="60552"/>
    <lineage>
        <taxon>Bacteria</taxon>
        <taxon>Pseudomonadati</taxon>
        <taxon>Pseudomonadota</taxon>
        <taxon>Betaproteobacteria</taxon>
        <taxon>Burkholderiales</taxon>
        <taxon>Burkholderiaceae</taxon>
        <taxon>Burkholderia</taxon>
        <taxon>Burkholderia cepacia complex</taxon>
    </lineage>
</organism>
<gene>
    <name evidence="1" type="ORF">QZM33_19635</name>
</gene>
<dbReference type="EMBL" id="JAUJRV010000016">
    <property type="protein sequence ID" value="MDN7797151.1"/>
    <property type="molecule type" value="Genomic_DNA"/>
</dbReference>